<organism evidence="1 2">
    <name type="scientific">Dreissena polymorpha</name>
    <name type="common">Zebra mussel</name>
    <name type="synonym">Mytilus polymorpha</name>
    <dbReference type="NCBI Taxonomy" id="45954"/>
    <lineage>
        <taxon>Eukaryota</taxon>
        <taxon>Metazoa</taxon>
        <taxon>Spiralia</taxon>
        <taxon>Lophotrochozoa</taxon>
        <taxon>Mollusca</taxon>
        <taxon>Bivalvia</taxon>
        <taxon>Autobranchia</taxon>
        <taxon>Heteroconchia</taxon>
        <taxon>Euheterodonta</taxon>
        <taxon>Imparidentia</taxon>
        <taxon>Neoheterodontei</taxon>
        <taxon>Myida</taxon>
        <taxon>Dreissenoidea</taxon>
        <taxon>Dreissenidae</taxon>
        <taxon>Dreissena</taxon>
    </lineage>
</organism>
<evidence type="ECO:0000313" key="2">
    <source>
        <dbReference type="Proteomes" id="UP000828390"/>
    </source>
</evidence>
<dbReference type="EMBL" id="JAIWYP010000008">
    <property type="protein sequence ID" value="KAH3783616.1"/>
    <property type="molecule type" value="Genomic_DNA"/>
</dbReference>
<name>A0A9D4EPV1_DREPO</name>
<keyword evidence="2" id="KW-1185">Reference proteome</keyword>
<accession>A0A9D4EPV1</accession>
<gene>
    <name evidence="1" type="ORF">DPMN_161558</name>
</gene>
<dbReference type="Proteomes" id="UP000828390">
    <property type="component" value="Unassembled WGS sequence"/>
</dbReference>
<dbReference type="AlphaFoldDB" id="A0A9D4EPV1"/>
<sequence>MWKQRLGEINGNGASQVPRSLDEVCDTKEEYTSKCGCHQTCQTISRSTTCTSLSIVALFRMYALREYQRLLRTIISFLPE</sequence>
<reference evidence="1" key="1">
    <citation type="journal article" date="2019" name="bioRxiv">
        <title>The Genome of the Zebra Mussel, Dreissena polymorpha: A Resource for Invasive Species Research.</title>
        <authorList>
            <person name="McCartney M.A."/>
            <person name="Auch B."/>
            <person name="Kono T."/>
            <person name="Mallez S."/>
            <person name="Zhang Y."/>
            <person name="Obille A."/>
            <person name="Becker A."/>
            <person name="Abrahante J.E."/>
            <person name="Garbe J."/>
            <person name="Badalamenti J.P."/>
            <person name="Herman A."/>
            <person name="Mangelson H."/>
            <person name="Liachko I."/>
            <person name="Sullivan S."/>
            <person name="Sone E.D."/>
            <person name="Koren S."/>
            <person name="Silverstein K.A.T."/>
            <person name="Beckman K.B."/>
            <person name="Gohl D.M."/>
        </authorList>
    </citation>
    <scope>NUCLEOTIDE SEQUENCE</scope>
    <source>
        <strain evidence="1">Duluth1</strain>
        <tissue evidence="1">Whole animal</tissue>
    </source>
</reference>
<proteinExistence type="predicted"/>
<reference evidence="1" key="2">
    <citation type="submission" date="2020-11" db="EMBL/GenBank/DDBJ databases">
        <authorList>
            <person name="McCartney M.A."/>
            <person name="Auch B."/>
            <person name="Kono T."/>
            <person name="Mallez S."/>
            <person name="Becker A."/>
            <person name="Gohl D.M."/>
            <person name="Silverstein K.A.T."/>
            <person name="Koren S."/>
            <person name="Bechman K.B."/>
            <person name="Herman A."/>
            <person name="Abrahante J.E."/>
            <person name="Garbe J."/>
        </authorList>
    </citation>
    <scope>NUCLEOTIDE SEQUENCE</scope>
    <source>
        <strain evidence="1">Duluth1</strain>
        <tissue evidence="1">Whole animal</tissue>
    </source>
</reference>
<protein>
    <submittedName>
        <fullName evidence="1">Uncharacterized protein</fullName>
    </submittedName>
</protein>
<comment type="caution">
    <text evidence="1">The sequence shown here is derived from an EMBL/GenBank/DDBJ whole genome shotgun (WGS) entry which is preliminary data.</text>
</comment>
<evidence type="ECO:0000313" key="1">
    <source>
        <dbReference type="EMBL" id="KAH3783616.1"/>
    </source>
</evidence>